<gene>
    <name evidence="2" type="ORF">METZ01_LOCUS271575</name>
</gene>
<evidence type="ECO:0000313" key="2">
    <source>
        <dbReference type="EMBL" id="SVC18721.1"/>
    </source>
</evidence>
<organism evidence="2">
    <name type="scientific">marine metagenome</name>
    <dbReference type="NCBI Taxonomy" id="408172"/>
    <lineage>
        <taxon>unclassified sequences</taxon>
        <taxon>metagenomes</taxon>
        <taxon>ecological metagenomes</taxon>
    </lineage>
</organism>
<protein>
    <submittedName>
        <fullName evidence="2">Uncharacterized protein</fullName>
    </submittedName>
</protein>
<feature type="transmembrane region" description="Helical" evidence="1">
    <location>
        <begin position="20"/>
        <end position="40"/>
    </location>
</feature>
<sequence>VSDNKNMAKRVMADIVSSPLVLMPFMVGSMAFVSLFALGLKGSAAVGAVLIGLVGTLASAGTFLTKFILGRDDRIRKFVEASRSKAKRDKRQALDHFHHRLTVDGDERTETAMQDLRSLRQAFRQLDKIAPDLNRVMIEDIQQRSEELFQQCVSSLEKTLQLWKTAESLVSTTARKPILEQREKLVGDVVQTVEHLSRTLASVQGITSRSDGDARLQRLRGELDQSLEVAKKVEQRVDSLLTGGRVQNLSGINNPK</sequence>
<keyword evidence="1" id="KW-1133">Transmembrane helix</keyword>
<proteinExistence type="predicted"/>
<dbReference type="EMBL" id="UINC01078040">
    <property type="protein sequence ID" value="SVC18721.1"/>
    <property type="molecule type" value="Genomic_DNA"/>
</dbReference>
<evidence type="ECO:0000256" key="1">
    <source>
        <dbReference type="SAM" id="Phobius"/>
    </source>
</evidence>
<feature type="transmembrane region" description="Helical" evidence="1">
    <location>
        <begin position="46"/>
        <end position="69"/>
    </location>
</feature>
<keyword evidence="1" id="KW-0812">Transmembrane</keyword>
<name>A0A382K7R6_9ZZZZ</name>
<accession>A0A382K7R6</accession>
<dbReference type="AlphaFoldDB" id="A0A382K7R6"/>
<feature type="non-terminal residue" evidence="2">
    <location>
        <position position="1"/>
    </location>
</feature>
<keyword evidence="1" id="KW-0472">Membrane</keyword>
<reference evidence="2" key="1">
    <citation type="submission" date="2018-05" db="EMBL/GenBank/DDBJ databases">
        <authorList>
            <person name="Lanie J.A."/>
            <person name="Ng W.-L."/>
            <person name="Kazmierczak K.M."/>
            <person name="Andrzejewski T.M."/>
            <person name="Davidsen T.M."/>
            <person name="Wayne K.J."/>
            <person name="Tettelin H."/>
            <person name="Glass J.I."/>
            <person name="Rusch D."/>
            <person name="Podicherti R."/>
            <person name="Tsui H.-C.T."/>
            <person name="Winkler M.E."/>
        </authorList>
    </citation>
    <scope>NUCLEOTIDE SEQUENCE</scope>
</reference>